<dbReference type="Gene3D" id="3.40.50.300">
    <property type="entry name" value="P-loop containing nucleotide triphosphate hydrolases"/>
    <property type="match status" value="1"/>
</dbReference>
<sequence length="305" mass="35495">MSKQKVLYIAAHSRSGSTILDRVLSQVEGGFSVGELRNIWLRSFGENQLCGCSNKFNECDIWKNIVDDSNLDKKYANQIHKLSRDVDRFKKIPQIWFPFLRDIQFNKKMNEYHAALETIYSSIENVVAPEFIIDSSKNSSYAMHLMNLDNIDLHVIHLVRDSRAVAFSRLRKKKRPEIHWKDEYMAVTPAYKTALQWNVMNYSMDIMKSRCSYSLVKYEDFMQEPTSTISNILADAGLHNKDLSFIKGRKINLAVDHTVSGNPMRFKVGDIELRSDDQWVSRLSKLNNNIVTLLTYFRLKKYGYL</sequence>
<keyword evidence="2" id="KW-1185">Reference proteome</keyword>
<dbReference type="PANTHER" id="PTHR10704:SF44">
    <property type="entry name" value="LD35051P-RELATED"/>
    <property type="match status" value="1"/>
</dbReference>
<dbReference type="PANTHER" id="PTHR10704">
    <property type="entry name" value="CARBOHYDRATE SULFOTRANSFERASE"/>
    <property type="match status" value="1"/>
</dbReference>
<dbReference type="EMBL" id="QFXC01000013">
    <property type="protein sequence ID" value="RDH81030.1"/>
    <property type="molecule type" value="Genomic_DNA"/>
</dbReference>
<evidence type="ECO:0000313" key="1">
    <source>
        <dbReference type="EMBL" id="RDH81030.1"/>
    </source>
</evidence>
<dbReference type="AlphaFoldDB" id="A0A370D8X3"/>
<dbReference type="SUPFAM" id="SSF52540">
    <property type="entry name" value="P-loop containing nucleoside triphosphate hydrolases"/>
    <property type="match status" value="1"/>
</dbReference>
<proteinExistence type="predicted"/>
<dbReference type="InterPro" id="IPR027417">
    <property type="entry name" value="P-loop_NTPase"/>
</dbReference>
<accession>A0A370D8X3</accession>
<protein>
    <recommendedName>
        <fullName evidence="3">Sulfotransferase family protein</fullName>
    </recommendedName>
</protein>
<gene>
    <name evidence="1" type="ORF">DIZ80_12980</name>
</gene>
<comment type="caution">
    <text evidence="1">The sequence shown here is derived from an EMBL/GenBank/DDBJ whole genome shotgun (WGS) entry which is preliminary data.</text>
</comment>
<evidence type="ECO:0008006" key="3">
    <source>
        <dbReference type="Google" id="ProtNLM"/>
    </source>
</evidence>
<dbReference type="GO" id="GO:0006790">
    <property type="term" value="P:sulfur compound metabolic process"/>
    <property type="evidence" value="ECO:0007669"/>
    <property type="project" value="TreeGrafter"/>
</dbReference>
<name>A0A370D8X3_9GAMM</name>
<dbReference type="Pfam" id="PF13469">
    <property type="entry name" value="Sulfotransfer_3"/>
    <property type="match status" value="1"/>
</dbReference>
<dbReference type="GO" id="GO:0001517">
    <property type="term" value="F:N-acetylglucosamine 6-O-sulfotransferase activity"/>
    <property type="evidence" value="ECO:0007669"/>
    <property type="project" value="TreeGrafter"/>
</dbReference>
<organism evidence="1 2">
    <name type="scientific">endosymbiont of Galathealinum brachiosum</name>
    <dbReference type="NCBI Taxonomy" id="2200906"/>
    <lineage>
        <taxon>Bacteria</taxon>
        <taxon>Pseudomonadati</taxon>
        <taxon>Pseudomonadota</taxon>
        <taxon>Gammaproteobacteria</taxon>
        <taxon>sulfur-oxidizing symbionts</taxon>
    </lineage>
</organism>
<dbReference type="GO" id="GO:0006044">
    <property type="term" value="P:N-acetylglucosamine metabolic process"/>
    <property type="evidence" value="ECO:0007669"/>
    <property type="project" value="TreeGrafter"/>
</dbReference>
<dbReference type="Proteomes" id="UP000254266">
    <property type="component" value="Unassembled WGS sequence"/>
</dbReference>
<dbReference type="InterPro" id="IPR051135">
    <property type="entry name" value="Gal/GlcNAc/GalNAc_ST"/>
</dbReference>
<evidence type="ECO:0000313" key="2">
    <source>
        <dbReference type="Proteomes" id="UP000254266"/>
    </source>
</evidence>
<reference evidence="1 2" key="1">
    <citation type="journal article" date="2018" name="ISME J.">
        <title>Endosymbiont genomes yield clues of tubeworm success.</title>
        <authorList>
            <person name="Li Y."/>
            <person name="Liles M.R."/>
            <person name="Halanych K.M."/>
        </authorList>
    </citation>
    <scope>NUCLEOTIDE SEQUENCE [LARGE SCALE GENOMIC DNA]</scope>
    <source>
        <strain evidence="1">A1464</strain>
    </source>
</reference>